<feature type="domain" description="PKD" evidence="2">
    <location>
        <begin position="397"/>
        <end position="438"/>
    </location>
</feature>
<dbReference type="STRING" id="536979.SAMN04488055_1151"/>
<dbReference type="RefSeq" id="WP_074238316.1">
    <property type="nucleotide sequence ID" value="NZ_FSRA01000001.1"/>
</dbReference>
<dbReference type="CDD" id="cd00146">
    <property type="entry name" value="PKD"/>
    <property type="match status" value="1"/>
</dbReference>
<dbReference type="SUPFAM" id="SSF49299">
    <property type="entry name" value="PKD domain"/>
    <property type="match status" value="1"/>
</dbReference>
<evidence type="ECO:0000259" key="2">
    <source>
        <dbReference type="PROSITE" id="PS50093"/>
    </source>
</evidence>
<dbReference type="Proteomes" id="UP000185003">
    <property type="component" value="Unassembled WGS sequence"/>
</dbReference>
<reference evidence="4" key="1">
    <citation type="submission" date="2016-11" db="EMBL/GenBank/DDBJ databases">
        <authorList>
            <person name="Varghese N."/>
            <person name="Submissions S."/>
        </authorList>
    </citation>
    <scope>NUCLEOTIDE SEQUENCE [LARGE SCALE GENOMIC DNA]</scope>
    <source>
        <strain evidence="4">DSM 24787</strain>
    </source>
</reference>
<proteinExistence type="predicted"/>
<dbReference type="Gene3D" id="2.60.40.10">
    <property type="entry name" value="Immunoglobulins"/>
    <property type="match status" value="1"/>
</dbReference>
<dbReference type="InterPro" id="IPR013783">
    <property type="entry name" value="Ig-like_fold"/>
</dbReference>
<feature type="signal peptide" evidence="1">
    <location>
        <begin position="1"/>
        <end position="19"/>
    </location>
</feature>
<gene>
    <name evidence="3" type="ORF">SAMN04488055_1151</name>
</gene>
<feature type="chain" id="PRO_5013383023" evidence="1">
    <location>
        <begin position="20"/>
        <end position="762"/>
    </location>
</feature>
<dbReference type="SUPFAM" id="SSF75011">
    <property type="entry name" value="3-carboxy-cis,cis-mucoante lactonizing enzyme"/>
    <property type="match status" value="1"/>
</dbReference>
<accession>A0A1N6DXD6</accession>
<dbReference type="EMBL" id="FSRA01000001">
    <property type="protein sequence ID" value="SIN75435.1"/>
    <property type="molecule type" value="Genomic_DNA"/>
</dbReference>
<organism evidence="3 4">
    <name type="scientific">Chitinophaga niabensis</name>
    <dbReference type="NCBI Taxonomy" id="536979"/>
    <lineage>
        <taxon>Bacteria</taxon>
        <taxon>Pseudomonadati</taxon>
        <taxon>Bacteroidota</taxon>
        <taxon>Chitinophagia</taxon>
        <taxon>Chitinophagales</taxon>
        <taxon>Chitinophagaceae</taxon>
        <taxon>Chitinophaga</taxon>
    </lineage>
</organism>
<dbReference type="PROSITE" id="PS50093">
    <property type="entry name" value="PKD"/>
    <property type="match status" value="1"/>
</dbReference>
<sequence>MKKYLLFFLFLSFFQYSFSQQKQWYQWYYGKGVGLDFRTIGPTMITGSALNQMEGSASVADENGALLFYTDGVTVYNKLHQVMVNGTNLRGNISSTQSALIVPKPGDKNIYYIFTVPWRGDTDPLNGLMYSEVDMRLDGGNGAITALKNIAIAGSCYEKLGAVKHCNNRDVWVTSYIRTSNTFISYLVTPSGISAVPVISGSGMRIVPADQTEGYLRYSSNGRKMAVAFYELGFQIFDFNNQTGELTNPISFNSWDFPANYLSPYGIEFSYNSQNLYISSTNSWGGGGELLSMDLSSFTKNDILASVRQVLPWDDFREVFSLALGPDKRIYMAEKITSTYTSVLTDPDNRDRPGYSVYNFRSGNTTLGLPNIIAGGNDENDAVINTDYVCNELRTIYSFNSVNPPDSVHWHFGDGTDTTRIPNGIHDFAAEGNYNISLILYYPCHTDTIWQDLDMRIPVVNLGNDTAVCIGKPLTLKSDLAGTAYAWNTGNTTPEINVTQSGTYSVEVTYGVNNCKTQDEIYVDFRPYPELKALRDTFICDNIPVQLDVDIQQPGALYYWQQVQQGPAISITQPGTWHVRISLNGCDTATSFNVVQDALPRFELGPPVQICYNDKLVLDQSQYNYPRYTWQDGSHAASITVRQGGKYYLETANRCGTYSDTLIVMQKDCEPEFVFPTAFSPNKDGVNDLLRPVFRGNITDYLLQVYSRWGNLLYQSNNPHQGWDGRQNGTLLPQGSYIWHLQYRSLTTKEIKHNTGSVVLIN</sequence>
<protein>
    <submittedName>
        <fullName evidence="3">Gliding motility-associated C-terminal domain-containing protein</fullName>
    </submittedName>
</protein>
<keyword evidence="4" id="KW-1185">Reference proteome</keyword>
<name>A0A1N6DXD6_9BACT</name>
<evidence type="ECO:0000313" key="3">
    <source>
        <dbReference type="EMBL" id="SIN75435.1"/>
    </source>
</evidence>
<evidence type="ECO:0000256" key="1">
    <source>
        <dbReference type="SAM" id="SignalP"/>
    </source>
</evidence>
<dbReference type="InterPro" id="IPR026341">
    <property type="entry name" value="T9SS_type_B"/>
</dbReference>
<dbReference type="Pfam" id="PF13585">
    <property type="entry name" value="CHU_C"/>
    <property type="match status" value="1"/>
</dbReference>
<dbReference type="AlphaFoldDB" id="A0A1N6DXD6"/>
<dbReference type="InterPro" id="IPR035986">
    <property type="entry name" value="PKD_dom_sf"/>
</dbReference>
<dbReference type="NCBIfam" id="TIGR04131">
    <property type="entry name" value="Bac_Flav_CTERM"/>
    <property type="match status" value="1"/>
</dbReference>
<dbReference type="OrthoDB" id="9765926at2"/>
<dbReference type="InterPro" id="IPR000601">
    <property type="entry name" value="PKD_dom"/>
</dbReference>
<keyword evidence="1" id="KW-0732">Signal</keyword>
<evidence type="ECO:0000313" key="4">
    <source>
        <dbReference type="Proteomes" id="UP000185003"/>
    </source>
</evidence>